<keyword evidence="3" id="KW-1185">Reference proteome</keyword>
<name>A0A914A4B1_PATMI</name>
<dbReference type="Proteomes" id="UP000887568">
    <property type="component" value="Unplaced"/>
</dbReference>
<organism evidence="2 3">
    <name type="scientific">Patiria miniata</name>
    <name type="common">Bat star</name>
    <name type="synonym">Asterina miniata</name>
    <dbReference type="NCBI Taxonomy" id="46514"/>
    <lineage>
        <taxon>Eukaryota</taxon>
        <taxon>Metazoa</taxon>
        <taxon>Echinodermata</taxon>
        <taxon>Eleutherozoa</taxon>
        <taxon>Asterozoa</taxon>
        <taxon>Asteroidea</taxon>
        <taxon>Valvatacea</taxon>
        <taxon>Valvatida</taxon>
        <taxon>Asterinidae</taxon>
        <taxon>Patiria</taxon>
    </lineage>
</organism>
<dbReference type="PANTHER" id="PTHR11505">
    <property type="entry name" value="L1 TRANSPOSABLE ELEMENT-RELATED"/>
    <property type="match status" value="1"/>
</dbReference>
<accession>A0A914A4B1</accession>
<evidence type="ECO:0000256" key="1">
    <source>
        <dbReference type="SAM" id="MobiDB-lite"/>
    </source>
</evidence>
<feature type="compositionally biased region" description="Basic and acidic residues" evidence="1">
    <location>
        <begin position="93"/>
        <end position="106"/>
    </location>
</feature>
<evidence type="ECO:0000313" key="2">
    <source>
        <dbReference type="EnsemblMetazoa" id="XP_038058668.1"/>
    </source>
</evidence>
<reference evidence="2" key="1">
    <citation type="submission" date="2022-11" db="UniProtKB">
        <authorList>
            <consortium name="EnsemblMetazoa"/>
        </authorList>
    </citation>
    <scope>IDENTIFICATION</scope>
</reference>
<evidence type="ECO:0000313" key="3">
    <source>
        <dbReference type="Proteomes" id="UP000887568"/>
    </source>
</evidence>
<protein>
    <submittedName>
        <fullName evidence="2">Uncharacterized protein</fullName>
    </submittedName>
</protein>
<feature type="region of interest" description="Disordered" evidence="1">
    <location>
        <begin position="84"/>
        <end position="156"/>
    </location>
</feature>
<proteinExistence type="predicted"/>
<dbReference type="InterPro" id="IPR004244">
    <property type="entry name" value="Transposase_22"/>
</dbReference>
<sequence>MADHAEQLNKLERFSRRNNLRVIGFPQQKGEDCLALAHNLFKEKFKMPDAKVERAHRNDPKMDGRPQHLLIKLNCYQDKIKILQQQRQVQTSRRPDQSRPAREEKMVYTSLRSVQGGKEVQVRSRGRCPTSSIQPTCARETSNLNHPATRDTRQRT</sequence>
<dbReference type="EnsemblMetazoa" id="XM_038202740.1">
    <property type="protein sequence ID" value="XP_038058668.1"/>
    <property type="gene ID" value="LOC119729949"/>
</dbReference>
<dbReference type="AlphaFoldDB" id="A0A914A4B1"/>
<feature type="compositionally biased region" description="Polar residues" evidence="1">
    <location>
        <begin position="129"/>
        <end position="146"/>
    </location>
</feature>
<dbReference type="OrthoDB" id="10040174at2759"/>
<dbReference type="RefSeq" id="XP_038058668.1">
    <property type="nucleotide sequence ID" value="XM_038202740.1"/>
</dbReference>
<dbReference type="GeneID" id="119729949"/>
<dbReference type="Gene3D" id="3.30.70.1820">
    <property type="entry name" value="L1 transposable element, RRM domain"/>
    <property type="match status" value="1"/>
</dbReference>